<gene>
    <name evidence="9" type="ORF">OJ996_14985</name>
</gene>
<evidence type="ECO:0000313" key="10">
    <source>
        <dbReference type="Proteomes" id="UP001165653"/>
    </source>
</evidence>
<protein>
    <submittedName>
        <fullName evidence="9">Exosortase/archaeosortase family protein</fullName>
    </submittedName>
</protein>
<evidence type="ECO:0000256" key="3">
    <source>
        <dbReference type="ARBA" id="ARBA00022670"/>
    </source>
</evidence>
<evidence type="ECO:0000256" key="5">
    <source>
        <dbReference type="ARBA" id="ARBA00022801"/>
    </source>
</evidence>
<dbReference type="NCBIfam" id="TIGR04178">
    <property type="entry name" value="exo_archaeo"/>
    <property type="match status" value="1"/>
</dbReference>
<dbReference type="InterPro" id="IPR026392">
    <property type="entry name" value="Exo/Archaeosortase_dom"/>
</dbReference>
<evidence type="ECO:0000256" key="1">
    <source>
        <dbReference type="ARBA" id="ARBA00004651"/>
    </source>
</evidence>
<feature type="transmembrane region" description="Helical" evidence="8">
    <location>
        <begin position="62"/>
        <end position="80"/>
    </location>
</feature>
<dbReference type="Proteomes" id="UP001165653">
    <property type="component" value="Unassembled WGS sequence"/>
</dbReference>
<feature type="transmembrane region" description="Helical" evidence="8">
    <location>
        <begin position="236"/>
        <end position="260"/>
    </location>
</feature>
<feature type="transmembrane region" description="Helical" evidence="8">
    <location>
        <begin position="92"/>
        <end position="111"/>
    </location>
</feature>
<evidence type="ECO:0000313" key="9">
    <source>
        <dbReference type="EMBL" id="MCW1914891.1"/>
    </source>
</evidence>
<dbReference type="InterPro" id="IPR013426">
    <property type="entry name" value="EpsH-like"/>
</dbReference>
<feature type="transmembrane region" description="Helical" evidence="8">
    <location>
        <begin position="209"/>
        <end position="227"/>
    </location>
</feature>
<dbReference type="RefSeq" id="WP_264514427.1">
    <property type="nucleotide sequence ID" value="NZ_JAPDDR010000007.1"/>
</dbReference>
<feature type="transmembrane region" description="Helical" evidence="8">
    <location>
        <begin position="280"/>
        <end position="297"/>
    </location>
</feature>
<evidence type="ECO:0000256" key="4">
    <source>
        <dbReference type="ARBA" id="ARBA00022692"/>
    </source>
</evidence>
<name>A0ABT3G4X6_9BACT</name>
<accession>A0ABT3G4X6</accession>
<feature type="transmembrane region" description="Helical" evidence="8">
    <location>
        <begin position="20"/>
        <end position="41"/>
    </location>
</feature>
<evidence type="ECO:0000256" key="7">
    <source>
        <dbReference type="ARBA" id="ARBA00023136"/>
    </source>
</evidence>
<keyword evidence="4 8" id="KW-0812">Transmembrane</keyword>
<dbReference type="InterPro" id="IPR019127">
    <property type="entry name" value="Exosortase"/>
</dbReference>
<keyword evidence="2" id="KW-1003">Cell membrane</keyword>
<organism evidence="9 10">
    <name type="scientific">Luteolibacter rhizosphaerae</name>
    <dbReference type="NCBI Taxonomy" id="2989719"/>
    <lineage>
        <taxon>Bacteria</taxon>
        <taxon>Pseudomonadati</taxon>
        <taxon>Verrucomicrobiota</taxon>
        <taxon>Verrucomicrobiia</taxon>
        <taxon>Verrucomicrobiales</taxon>
        <taxon>Verrucomicrobiaceae</taxon>
        <taxon>Luteolibacter</taxon>
    </lineage>
</organism>
<evidence type="ECO:0000256" key="2">
    <source>
        <dbReference type="ARBA" id="ARBA00022475"/>
    </source>
</evidence>
<comment type="subcellular location">
    <subcellularLocation>
        <location evidence="1">Cell membrane</location>
        <topology evidence="1">Multi-pass membrane protein</topology>
    </subcellularLocation>
</comment>
<keyword evidence="7 8" id="KW-0472">Membrane</keyword>
<keyword evidence="5" id="KW-0378">Hydrolase</keyword>
<reference evidence="9" key="1">
    <citation type="submission" date="2022-10" db="EMBL/GenBank/DDBJ databases">
        <title>Luteolibacter sp. GHJ8, whole genome shotgun sequencing project.</title>
        <authorList>
            <person name="Zhao G."/>
            <person name="Shen L."/>
        </authorList>
    </citation>
    <scope>NUCLEOTIDE SEQUENCE</scope>
    <source>
        <strain evidence="9">GHJ8</strain>
    </source>
</reference>
<keyword evidence="10" id="KW-1185">Reference proteome</keyword>
<keyword evidence="6 8" id="KW-1133">Transmembrane helix</keyword>
<evidence type="ECO:0000256" key="6">
    <source>
        <dbReference type="ARBA" id="ARBA00022989"/>
    </source>
</evidence>
<dbReference type="EMBL" id="JAPDDR010000007">
    <property type="protein sequence ID" value="MCW1914891.1"/>
    <property type="molecule type" value="Genomic_DNA"/>
</dbReference>
<proteinExistence type="predicted"/>
<keyword evidence="3" id="KW-0645">Protease</keyword>
<evidence type="ECO:0000256" key="8">
    <source>
        <dbReference type="SAM" id="Phobius"/>
    </source>
</evidence>
<dbReference type="NCBIfam" id="TIGR02602">
    <property type="entry name" value="8TM_EpsH"/>
    <property type="match status" value="1"/>
</dbReference>
<comment type="caution">
    <text evidence="9">The sequence shown here is derived from an EMBL/GenBank/DDBJ whole genome shotgun (WGS) entry which is preliminary data.</text>
</comment>
<dbReference type="Pfam" id="PF09721">
    <property type="entry name" value="Exosortase_EpsH"/>
    <property type="match status" value="1"/>
</dbReference>
<sequence>MESPNPPSPPAQDKRGLPLWVAPALCGLIVAIFYFVVQGFGNAGTHTPAAWLQSTWNSENDFEHGFMVPIIMVGLIAWQWKNLKNLAQGAKGMGIGMAAAILGMAFFVIAHRCGQPRLAIGGLPMILWGASLYLWGWPVSRVLFFPLFFLWIGIPVPQFQQATTHLQVLSTHMAQWGSSLFGIETIVRGTQIFSAHGTWEPLEINEGCGGIRSLMALIMISSVWAYLAKVSLWKKAILLLSAFPLAILGNMMRLTSIFVISEFGDPKFAANTWHDWSGLVIFYPISLFLLLLVHSALEQGLPWKRPRKRQVRRVVGESEPKASTVSVP</sequence>